<dbReference type="Proteomes" id="UP001054945">
    <property type="component" value="Unassembled WGS sequence"/>
</dbReference>
<dbReference type="EMBL" id="BPLR01021618">
    <property type="protein sequence ID" value="GIX91830.1"/>
    <property type="molecule type" value="Genomic_DNA"/>
</dbReference>
<comment type="caution">
    <text evidence="1">The sequence shown here is derived from an EMBL/GenBank/DDBJ whole genome shotgun (WGS) entry which is preliminary data.</text>
</comment>
<keyword evidence="2" id="KW-1185">Reference proteome</keyword>
<gene>
    <name evidence="1" type="ORF">CEXT_288121</name>
</gene>
<evidence type="ECO:0000313" key="1">
    <source>
        <dbReference type="EMBL" id="GIX91830.1"/>
    </source>
</evidence>
<proteinExistence type="predicted"/>
<reference evidence="1 2" key="1">
    <citation type="submission" date="2021-06" db="EMBL/GenBank/DDBJ databases">
        <title>Caerostris extrusa draft genome.</title>
        <authorList>
            <person name="Kono N."/>
            <person name="Arakawa K."/>
        </authorList>
    </citation>
    <scope>NUCLEOTIDE SEQUENCE [LARGE SCALE GENOMIC DNA]</scope>
</reference>
<organism evidence="1 2">
    <name type="scientific">Caerostris extrusa</name>
    <name type="common">Bark spider</name>
    <name type="synonym">Caerostris bankana</name>
    <dbReference type="NCBI Taxonomy" id="172846"/>
    <lineage>
        <taxon>Eukaryota</taxon>
        <taxon>Metazoa</taxon>
        <taxon>Ecdysozoa</taxon>
        <taxon>Arthropoda</taxon>
        <taxon>Chelicerata</taxon>
        <taxon>Arachnida</taxon>
        <taxon>Araneae</taxon>
        <taxon>Araneomorphae</taxon>
        <taxon>Entelegynae</taxon>
        <taxon>Araneoidea</taxon>
        <taxon>Araneidae</taxon>
        <taxon>Caerostris</taxon>
    </lineage>
</organism>
<accession>A0AAV4P5I4</accession>
<evidence type="ECO:0000313" key="2">
    <source>
        <dbReference type="Proteomes" id="UP001054945"/>
    </source>
</evidence>
<sequence length="85" mass="9401">MSSSSVFIFCHPPPHLPHPHTNSPALMDDEAFTGWGSISSPLDVSANKKVKERGKVDGFIINARRRVAFIGHFMYHNANGRRKAG</sequence>
<name>A0AAV4P5I4_CAEEX</name>
<dbReference type="AlphaFoldDB" id="A0AAV4P5I4"/>
<protein>
    <submittedName>
        <fullName evidence="1">Uncharacterized protein</fullName>
    </submittedName>
</protein>